<dbReference type="InterPro" id="IPR013656">
    <property type="entry name" value="PAS_4"/>
</dbReference>
<dbReference type="EMBL" id="JAXIVS010000001">
    <property type="protein sequence ID" value="MDY7225428.1"/>
    <property type="molecule type" value="Genomic_DNA"/>
</dbReference>
<dbReference type="RefSeq" id="WP_321544138.1">
    <property type="nucleotide sequence ID" value="NZ_JAXIVS010000001.1"/>
</dbReference>
<dbReference type="CDD" id="cd00130">
    <property type="entry name" value="PAS"/>
    <property type="match status" value="3"/>
</dbReference>
<dbReference type="SMART" id="SM00091">
    <property type="entry name" value="PAS"/>
    <property type="match status" value="3"/>
</dbReference>
<evidence type="ECO:0000256" key="4">
    <source>
        <dbReference type="ARBA" id="ARBA00022679"/>
    </source>
</evidence>
<feature type="domain" description="PAS" evidence="7">
    <location>
        <begin position="1294"/>
        <end position="1342"/>
    </location>
</feature>
<dbReference type="PROSITE" id="PS50109">
    <property type="entry name" value="HIS_KIN"/>
    <property type="match status" value="1"/>
</dbReference>
<dbReference type="PANTHER" id="PTHR43047:SF72">
    <property type="entry name" value="OSMOSENSING HISTIDINE PROTEIN KINASE SLN1"/>
    <property type="match status" value="1"/>
</dbReference>
<evidence type="ECO:0000256" key="3">
    <source>
        <dbReference type="ARBA" id="ARBA00022553"/>
    </source>
</evidence>
<dbReference type="PROSITE" id="PS50113">
    <property type="entry name" value="PAC"/>
    <property type="match status" value="1"/>
</dbReference>
<dbReference type="Gene3D" id="3.30.565.10">
    <property type="entry name" value="Histidine kinase-like ATPase, C-terminal domain"/>
    <property type="match status" value="1"/>
</dbReference>
<dbReference type="InterPro" id="IPR029016">
    <property type="entry name" value="GAF-like_dom_sf"/>
</dbReference>
<dbReference type="NCBIfam" id="TIGR00229">
    <property type="entry name" value="sensory_box"/>
    <property type="match status" value="2"/>
</dbReference>
<dbReference type="Pfam" id="PF00512">
    <property type="entry name" value="HisKA"/>
    <property type="match status" value="1"/>
</dbReference>
<sequence>MRTGHAHAGPPTRPVAIHWEANAETLRCLSVDEHARRLGFPRERWLREEGFLARTVFAPDQDVFLHGCRAAAKGVKVEDCYRTRAADGRSHVFGLTLEVKRQGHERRLRGRMVECPPEATLQPTKSPLIVAYFDRQQRHLYVNRGVVGVTGLPPALFIGRTNAELGMPSRLVQLWRAECQRVFQREEALAFEFEFPALDAVSIEGSTLFQAHLTPVFDHQGRIRSVRCETYRLASSQRRYTSTQALPPPAADQRLRGVALLGQLHKGLGTASGRKDVLRALGQLVGTELGDWCDVDLLNGEVLEHVASFGQPGGTAPSPPGEVPAPLAWRVSLTGISELLAGPSEQVAASLAPDQARLLAFREAGLLDCLAVPLRLGERTLGVLTFATRDPAARFDTDTLALAESVAGLAAWAFEVHQLRQGEHVSRGRIQHFQRVVAALGEARQPSQVADVVMGEVSRALCARTAVVYRLDPSGQALEMLASRGGTEAGPRCFVRLPLNFSAPITDALKQRESIWLDSPATFRRLYPMLARRASFAPPGALCAVPLLLEGRALGVLALGFETSRDFSEAEQAFALAVARQCAQALERTRLFESLEQAWQGLDAILDAAPLALLVLDGDGTVRRWNPAATRIFGWSAEEAVGHFLPTTPPEARDELLTHLRAASRGERAPARERRHLCKQGQPIDVVYWLSSLVDASGQRRCIYIAADDTLRKEAERRADGLTHELQRQVAEFQTLLNVVPAGIAIAREPQCQRIQANAWLTQLLDLPEGTNLSLSAPEAERVQGMRFLRRGRELRAEELPMQRAAATGEEVLDVTLDVELRGRRFTLLTSTVPLFDEEHKPRGVIASFLDITSRTRAMEAQHFLAECSAALSSTLDQEQTFQMLARLCIPGLASMAMLFGSKADGTLGLLSTAHADPELERLLVRRGQHLRATDEKLLREVLRTGRPRLIPTLDEPGLGEAGDDPERRLIRERLALRSAMLIPICSQQRVTNVLVLGSSERTYTCDDCTFAQEFAAHAASALDNARLYREAREAVALRDEFLGIAGHELRTPLTALKLGLQSLSREGVAVGQHERLTKWINHCQRQGERLGRLVNDLLDVGLITSGRMPLVCEELDLSALVEEVVARLRPELELAGCPVSLRLESPLMGSWDRSRLEQVLTNLLSNAAKYGNSRPIQVHASALPGDRVRLSVRDEGIGISPEDQARIFGRFERAVSERHYGGLGLGLWITQQIVRRFGGHIGVASAREQGSTFTVDLPRYVEVEAPEALRRGARSRPSLEQAATAETLARAEGEPLYRSILTALWEGIVVQSRDGNILTANASAEHILGLSVDEMTGRTSMDPRWRAIHEDGSDFPGSEHPSMEALRTGKPVRSVFMGVQRPDGSRVWLIVNAQPLQRPGEPAPYMVVTSFFDVTELRRVPPQVLPVPSEAP</sequence>
<reference evidence="9 10" key="1">
    <citation type="submission" date="2023-12" db="EMBL/GenBank/DDBJ databases">
        <title>the genome sequence of Hyalangium sp. s54d21.</title>
        <authorList>
            <person name="Zhang X."/>
        </authorList>
    </citation>
    <scope>NUCLEOTIDE SEQUENCE [LARGE SCALE GENOMIC DNA]</scope>
    <source>
        <strain evidence="10">s54d21</strain>
    </source>
</reference>
<dbReference type="SUPFAM" id="SSF47384">
    <property type="entry name" value="Homodimeric domain of signal transducing histidine kinase"/>
    <property type="match status" value="1"/>
</dbReference>
<gene>
    <name evidence="9" type="ORF">SYV04_03505</name>
</gene>
<dbReference type="InterPro" id="IPR000700">
    <property type="entry name" value="PAS-assoc_C"/>
</dbReference>
<dbReference type="InterPro" id="IPR036890">
    <property type="entry name" value="HATPase_C_sf"/>
</dbReference>
<accession>A0ABU5GW58</accession>
<feature type="domain" description="Histidine kinase" evidence="6">
    <location>
        <begin position="1045"/>
        <end position="1262"/>
    </location>
</feature>
<dbReference type="Pfam" id="PF00989">
    <property type="entry name" value="PAS"/>
    <property type="match status" value="2"/>
</dbReference>
<evidence type="ECO:0000256" key="2">
    <source>
        <dbReference type="ARBA" id="ARBA00012438"/>
    </source>
</evidence>
<dbReference type="Pfam" id="PF08448">
    <property type="entry name" value="PAS_4"/>
    <property type="match status" value="2"/>
</dbReference>
<evidence type="ECO:0000259" key="8">
    <source>
        <dbReference type="PROSITE" id="PS50113"/>
    </source>
</evidence>
<dbReference type="SMART" id="SM00065">
    <property type="entry name" value="GAF"/>
    <property type="match status" value="3"/>
</dbReference>
<comment type="catalytic activity">
    <reaction evidence="1">
        <text>ATP + protein L-histidine = ADP + protein N-phospho-L-histidine.</text>
        <dbReference type="EC" id="2.7.13.3"/>
    </reaction>
</comment>
<dbReference type="InterPro" id="IPR003594">
    <property type="entry name" value="HATPase_dom"/>
</dbReference>
<dbReference type="CDD" id="cd00082">
    <property type="entry name" value="HisKA"/>
    <property type="match status" value="1"/>
</dbReference>
<dbReference type="SMART" id="SM00387">
    <property type="entry name" value="HATPase_c"/>
    <property type="match status" value="1"/>
</dbReference>
<dbReference type="Pfam" id="PF13185">
    <property type="entry name" value="GAF_2"/>
    <property type="match status" value="2"/>
</dbReference>
<dbReference type="Proteomes" id="UP001291309">
    <property type="component" value="Unassembled WGS sequence"/>
</dbReference>
<proteinExistence type="predicted"/>
<feature type="domain" description="PAC" evidence="8">
    <location>
        <begin position="811"/>
        <end position="864"/>
    </location>
</feature>
<keyword evidence="3" id="KW-0597">Phosphoprotein</keyword>
<dbReference type="PANTHER" id="PTHR43047">
    <property type="entry name" value="TWO-COMPONENT HISTIDINE PROTEIN KINASE"/>
    <property type="match status" value="1"/>
</dbReference>
<dbReference type="EC" id="2.7.13.3" evidence="2"/>
<dbReference type="Pfam" id="PF01590">
    <property type="entry name" value="GAF"/>
    <property type="match status" value="1"/>
</dbReference>
<dbReference type="SUPFAM" id="SSF55781">
    <property type="entry name" value="GAF domain-like"/>
    <property type="match status" value="3"/>
</dbReference>
<dbReference type="InterPro" id="IPR005467">
    <property type="entry name" value="His_kinase_dom"/>
</dbReference>
<dbReference type="SMART" id="SM00388">
    <property type="entry name" value="HisKA"/>
    <property type="match status" value="1"/>
</dbReference>
<dbReference type="InterPro" id="IPR036097">
    <property type="entry name" value="HisK_dim/P_sf"/>
</dbReference>
<dbReference type="InterPro" id="IPR035965">
    <property type="entry name" value="PAS-like_dom_sf"/>
</dbReference>
<dbReference type="SUPFAM" id="SSF55785">
    <property type="entry name" value="PYP-like sensor domain (PAS domain)"/>
    <property type="match status" value="4"/>
</dbReference>
<dbReference type="PROSITE" id="PS50112">
    <property type="entry name" value="PAS"/>
    <property type="match status" value="2"/>
</dbReference>
<name>A0ABU5GW58_9BACT</name>
<dbReference type="InterPro" id="IPR001610">
    <property type="entry name" value="PAC"/>
</dbReference>
<dbReference type="InterPro" id="IPR004358">
    <property type="entry name" value="Sig_transdc_His_kin-like_C"/>
</dbReference>
<dbReference type="Gene3D" id="3.30.450.40">
    <property type="match status" value="3"/>
</dbReference>
<dbReference type="InterPro" id="IPR003018">
    <property type="entry name" value="GAF"/>
</dbReference>
<comment type="caution">
    <text evidence="9">The sequence shown here is derived from an EMBL/GenBank/DDBJ whole genome shotgun (WGS) entry which is preliminary data.</text>
</comment>
<evidence type="ECO:0000313" key="10">
    <source>
        <dbReference type="Proteomes" id="UP001291309"/>
    </source>
</evidence>
<keyword evidence="4" id="KW-0808">Transferase</keyword>
<evidence type="ECO:0000259" key="7">
    <source>
        <dbReference type="PROSITE" id="PS50112"/>
    </source>
</evidence>
<dbReference type="SMART" id="SM00086">
    <property type="entry name" value="PAC"/>
    <property type="match status" value="2"/>
</dbReference>
<organism evidence="9 10">
    <name type="scientific">Hyalangium rubrum</name>
    <dbReference type="NCBI Taxonomy" id="3103134"/>
    <lineage>
        <taxon>Bacteria</taxon>
        <taxon>Pseudomonadati</taxon>
        <taxon>Myxococcota</taxon>
        <taxon>Myxococcia</taxon>
        <taxon>Myxococcales</taxon>
        <taxon>Cystobacterineae</taxon>
        <taxon>Archangiaceae</taxon>
        <taxon>Hyalangium</taxon>
    </lineage>
</organism>
<keyword evidence="10" id="KW-1185">Reference proteome</keyword>
<dbReference type="SUPFAM" id="SSF55874">
    <property type="entry name" value="ATPase domain of HSP90 chaperone/DNA topoisomerase II/histidine kinase"/>
    <property type="match status" value="1"/>
</dbReference>
<dbReference type="Gene3D" id="1.10.287.130">
    <property type="match status" value="1"/>
</dbReference>
<protein>
    <recommendedName>
        <fullName evidence="2">histidine kinase</fullName>
        <ecNumber evidence="2">2.7.13.3</ecNumber>
    </recommendedName>
</protein>
<dbReference type="InterPro" id="IPR013767">
    <property type="entry name" value="PAS_fold"/>
</dbReference>
<dbReference type="PRINTS" id="PR00344">
    <property type="entry name" value="BCTRLSENSOR"/>
</dbReference>
<keyword evidence="5" id="KW-0418">Kinase</keyword>
<evidence type="ECO:0000256" key="1">
    <source>
        <dbReference type="ARBA" id="ARBA00000085"/>
    </source>
</evidence>
<evidence type="ECO:0000256" key="5">
    <source>
        <dbReference type="ARBA" id="ARBA00022777"/>
    </source>
</evidence>
<dbReference type="InterPro" id="IPR000014">
    <property type="entry name" value="PAS"/>
</dbReference>
<feature type="domain" description="PAS" evidence="7">
    <location>
        <begin position="598"/>
        <end position="667"/>
    </location>
</feature>
<evidence type="ECO:0000313" key="9">
    <source>
        <dbReference type="EMBL" id="MDY7225428.1"/>
    </source>
</evidence>
<dbReference type="Gene3D" id="3.30.450.20">
    <property type="entry name" value="PAS domain"/>
    <property type="match status" value="4"/>
</dbReference>
<evidence type="ECO:0000259" key="6">
    <source>
        <dbReference type="PROSITE" id="PS50109"/>
    </source>
</evidence>
<dbReference type="Pfam" id="PF02518">
    <property type="entry name" value="HATPase_c"/>
    <property type="match status" value="1"/>
</dbReference>
<dbReference type="InterPro" id="IPR003661">
    <property type="entry name" value="HisK_dim/P_dom"/>
</dbReference>